<reference evidence="2 3" key="1">
    <citation type="submission" date="2012-05" db="EMBL/GenBank/DDBJ databases">
        <title>Finished chromosome of genome of Chamaesiphon sp. PCC 6605.</title>
        <authorList>
            <consortium name="US DOE Joint Genome Institute"/>
            <person name="Gugger M."/>
            <person name="Coursin T."/>
            <person name="Rippka R."/>
            <person name="Tandeau De Marsac N."/>
            <person name="Huntemann M."/>
            <person name="Wei C.-L."/>
            <person name="Han J."/>
            <person name="Detter J.C."/>
            <person name="Han C."/>
            <person name="Tapia R."/>
            <person name="Chen A."/>
            <person name="Kyrpides N."/>
            <person name="Mavromatis K."/>
            <person name="Markowitz V."/>
            <person name="Szeto E."/>
            <person name="Ivanova N."/>
            <person name="Pagani I."/>
            <person name="Pati A."/>
            <person name="Goodwin L."/>
            <person name="Nordberg H.P."/>
            <person name="Cantor M.N."/>
            <person name="Hua S.X."/>
            <person name="Woyke T."/>
            <person name="Kerfeld C.A."/>
        </authorList>
    </citation>
    <scope>NUCLEOTIDE SEQUENCE [LARGE SCALE GENOMIC DNA]</scope>
    <source>
        <strain evidence="3">ATCC 27169 / PCC 6605</strain>
    </source>
</reference>
<dbReference type="Proteomes" id="UP000010366">
    <property type="component" value="Chromosome"/>
</dbReference>
<protein>
    <submittedName>
        <fullName evidence="2">NmrA-like family protein</fullName>
    </submittedName>
</protein>
<name>K9UBB6_CHAP6</name>
<organism evidence="2 3">
    <name type="scientific">Chamaesiphon minutus (strain ATCC 27169 / PCC 6605)</name>
    <dbReference type="NCBI Taxonomy" id="1173020"/>
    <lineage>
        <taxon>Bacteria</taxon>
        <taxon>Bacillati</taxon>
        <taxon>Cyanobacteriota</taxon>
        <taxon>Cyanophyceae</taxon>
        <taxon>Gomontiellales</taxon>
        <taxon>Chamaesiphonaceae</taxon>
        <taxon>Chamaesiphon</taxon>
    </lineage>
</organism>
<dbReference type="EMBL" id="CP003600">
    <property type="protein sequence ID" value="AFY92130.1"/>
    <property type="molecule type" value="Genomic_DNA"/>
</dbReference>
<dbReference type="InterPro" id="IPR036291">
    <property type="entry name" value="NAD(P)-bd_dom_sf"/>
</dbReference>
<dbReference type="HOGENOM" id="CLU_025711_5_0_3"/>
<evidence type="ECO:0000313" key="3">
    <source>
        <dbReference type="Proteomes" id="UP000010366"/>
    </source>
</evidence>
<dbReference type="Pfam" id="PF13460">
    <property type="entry name" value="NAD_binding_10"/>
    <property type="match status" value="1"/>
</dbReference>
<keyword evidence="3" id="KW-1185">Reference proteome</keyword>
<dbReference type="SUPFAM" id="SSF51735">
    <property type="entry name" value="NAD(P)-binding Rossmann-fold domains"/>
    <property type="match status" value="1"/>
</dbReference>
<dbReference type="Gene3D" id="3.40.50.720">
    <property type="entry name" value="NAD(P)-binding Rossmann-like Domain"/>
    <property type="match status" value="1"/>
</dbReference>
<dbReference type="RefSeq" id="WP_015158324.1">
    <property type="nucleotide sequence ID" value="NC_019697.1"/>
</dbReference>
<dbReference type="InterPro" id="IPR016040">
    <property type="entry name" value="NAD(P)-bd_dom"/>
</dbReference>
<dbReference type="PANTHER" id="PTHR15020:SF45">
    <property type="entry name" value="NAD(P)-BINDING DOMAIN-CONTAINING PROTEIN"/>
    <property type="match status" value="1"/>
</dbReference>
<dbReference type="KEGG" id="cmp:Cha6605_0869"/>
<evidence type="ECO:0000313" key="2">
    <source>
        <dbReference type="EMBL" id="AFY92130.1"/>
    </source>
</evidence>
<dbReference type="PATRIC" id="fig|1173020.3.peg.1020"/>
<dbReference type="STRING" id="1173020.Cha6605_0869"/>
<gene>
    <name evidence="2" type="ORF">Cha6605_0869</name>
</gene>
<dbReference type="OrthoDB" id="9803892at2"/>
<proteinExistence type="predicted"/>
<dbReference type="eggNOG" id="COG0702">
    <property type="taxonomic scope" value="Bacteria"/>
</dbReference>
<dbReference type="CDD" id="cd05243">
    <property type="entry name" value="SDR_a5"/>
    <property type="match status" value="1"/>
</dbReference>
<sequence>MTTSGSIFLAGASRGVGHQIARILATQNVPVLALIRSSAAQSDLQALNVETVVGDALNPTDVTNAMNGQISAIVSTIGGMPQDGQRADFLGNKHLIDAAANKGVSRFILVSSLGAGATKDAIPATAYEALASVLADKEKAEQYLMDSGLNYTIVRPGGLKSEPATGNGILTLDPHVAGSITRSDVATLVCRCLASDAAQNRVLSAFDKNMVYGTAAYREFVV</sequence>
<dbReference type="AlphaFoldDB" id="K9UBB6"/>
<dbReference type="PANTHER" id="PTHR15020">
    <property type="entry name" value="FLAVIN REDUCTASE-RELATED"/>
    <property type="match status" value="1"/>
</dbReference>
<evidence type="ECO:0000259" key="1">
    <source>
        <dbReference type="Pfam" id="PF13460"/>
    </source>
</evidence>
<feature type="domain" description="NAD(P)-binding" evidence="1">
    <location>
        <begin position="11"/>
        <end position="195"/>
    </location>
</feature>
<accession>K9UBB6</accession>